<dbReference type="InterPro" id="IPR012373">
    <property type="entry name" value="Ferrdict_sens_TM"/>
</dbReference>
<evidence type="ECO:0000313" key="4">
    <source>
        <dbReference type="Proteomes" id="UP000295292"/>
    </source>
</evidence>
<accession>A0A4R6WH67</accession>
<evidence type="ECO:0000313" key="3">
    <source>
        <dbReference type="EMBL" id="TDQ79464.1"/>
    </source>
</evidence>
<protein>
    <submittedName>
        <fullName evidence="3">FecR family protein</fullName>
    </submittedName>
</protein>
<keyword evidence="4" id="KW-1185">Reference proteome</keyword>
<gene>
    <name evidence="3" type="ORF">CLV99_0902</name>
</gene>
<dbReference type="OrthoDB" id="633420at2"/>
<dbReference type="AlphaFoldDB" id="A0A4R6WH67"/>
<evidence type="ECO:0000256" key="1">
    <source>
        <dbReference type="SAM" id="Phobius"/>
    </source>
</evidence>
<comment type="caution">
    <text evidence="3">The sequence shown here is derived from an EMBL/GenBank/DDBJ whole genome shotgun (WGS) entry which is preliminary data.</text>
</comment>
<dbReference type="Proteomes" id="UP000295292">
    <property type="component" value="Unassembled WGS sequence"/>
</dbReference>
<dbReference type="EMBL" id="SNYV01000011">
    <property type="protein sequence ID" value="TDQ79464.1"/>
    <property type="molecule type" value="Genomic_DNA"/>
</dbReference>
<keyword evidence="1" id="KW-1133">Transmembrane helix</keyword>
<sequence>MEQNTRYIKELIKKDLLDKLTADERVILDAIRRQYDPEEYDDLEVEVLSSMEEPLPLGPLDDWHPDMDKIIKRGRAIERRTRNTRWTKYTAAAVALLVLTATALNWLEWTALDLDFEWRNRNLLQQASKKDIPFGESSCLLYAGDSTWIEINRESKGKITQVGNLLIARADDGVLHISQAAAEAQQTPKLDHIYLYTKPRQQCVVQLHNGARLRINAQTYLEYPIMQSADTAFIRLTGEAYVEAYNKNNKEMLHIAINKGKIWTQKASFYIRSNTDESKIMLRDGIATLYAENKIKGLRLTQCGDFGAITKLLSPKEGTAVDTLILAHNQDIEQAKQWTHKIRKYNDMPLTAFMHEMSRWEGFTIKNWDCIPKDKPITIAIPHTGGMDLIWAAIRERGVPLYQKNTLISFCEEDIRKDTKLAIAPDN</sequence>
<keyword evidence="1" id="KW-0812">Transmembrane</keyword>
<reference evidence="3 4" key="1">
    <citation type="submission" date="2019-03" db="EMBL/GenBank/DDBJ databases">
        <title>Genomic Encyclopedia of Archaeal and Bacterial Type Strains, Phase II (KMG-II): from individual species to whole genera.</title>
        <authorList>
            <person name="Goeker M."/>
        </authorList>
    </citation>
    <scope>NUCLEOTIDE SEQUENCE [LARGE SCALE GENOMIC DNA]</scope>
    <source>
        <strain evidence="3 4">DSM 28353</strain>
    </source>
</reference>
<name>A0A4R6WH67_9SPHI</name>
<dbReference type="InterPro" id="IPR006860">
    <property type="entry name" value="FecR"/>
</dbReference>
<dbReference type="RefSeq" id="WP_133583256.1">
    <property type="nucleotide sequence ID" value="NZ_SNYV01000011.1"/>
</dbReference>
<dbReference type="PANTHER" id="PTHR30273:SF2">
    <property type="entry name" value="PROTEIN FECR"/>
    <property type="match status" value="1"/>
</dbReference>
<evidence type="ECO:0000259" key="2">
    <source>
        <dbReference type="Pfam" id="PF04773"/>
    </source>
</evidence>
<dbReference type="PANTHER" id="PTHR30273">
    <property type="entry name" value="PERIPLASMIC SIGNAL SENSOR AND SIGMA FACTOR ACTIVATOR FECR-RELATED"/>
    <property type="match status" value="1"/>
</dbReference>
<feature type="transmembrane region" description="Helical" evidence="1">
    <location>
        <begin position="89"/>
        <end position="107"/>
    </location>
</feature>
<dbReference type="Pfam" id="PF04773">
    <property type="entry name" value="FecR"/>
    <property type="match status" value="1"/>
</dbReference>
<proteinExistence type="predicted"/>
<dbReference type="Gene3D" id="2.60.120.1440">
    <property type="match status" value="1"/>
</dbReference>
<keyword evidence="1" id="KW-0472">Membrane</keyword>
<feature type="domain" description="FecR protein" evidence="2">
    <location>
        <begin position="196"/>
        <end position="285"/>
    </location>
</feature>
<organism evidence="3 4">
    <name type="scientific">Sphingobacterium yanglingense</name>
    <dbReference type="NCBI Taxonomy" id="1437280"/>
    <lineage>
        <taxon>Bacteria</taxon>
        <taxon>Pseudomonadati</taxon>
        <taxon>Bacteroidota</taxon>
        <taxon>Sphingobacteriia</taxon>
        <taxon>Sphingobacteriales</taxon>
        <taxon>Sphingobacteriaceae</taxon>
        <taxon>Sphingobacterium</taxon>
    </lineage>
</organism>
<dbReference type="GO" id="GO:0016989">
    <property type="term" value="F:sigma factor antagonist activity"/>
    <property type="evidence" value="ECO:0007669"/>
    <property type="project" value="TreeGrafter"/>
</dbReference>